<dbReference type="Gene3D" id="2.60.40.1180">
    <property type="entry name" value="Golgi alpha-mannosidase II"/>
    <property type="match status" value="1"/>
</dbReference>
<keyword evidence="7" id="KW-1185">Reference proteome</keyword>
<dbReference type="GO" id="GO:0009313">
    <property type="term" value="P:oligosaccharide catabolic process"/>
    <property type="evidence" value="ECO:0007669"/>
    <property type="project" value="TreeGrafter"/>
</dbReference>
<dbReference type="PANTHER" id="PTHR10357:SF184">
    <property type="entry name" value="OLIGO-1,6-GLUCOSIDASE 1"/>
    <property type="match status" value="1"/>
</dbReference>
<dbReference type="SUPFAM" id="SSF51011">
    <property type="entry name" value="Glycosyl hydrolase domain"/>
    <property type="match status" value="1"/>
</dbReference>
<dbReference type="InterPro" id="IPR006047">
    <property type="entry name" value="GH13_cat_dom"/>
</dbReference>
<dbReference type="OrthoDB" id="18347at2157"/>
<comment type="similarity">
    <text evidence="1">Belongs to the glycosyl hydrolase 13 family.</text>
</comment>
<dbReference type="EMBL" id="BIXZ01000001">
    <property type="protein sequence ID" value="GCF12206.1"/>
    <property type="molecule type" value="Genomic_DNA"/>
</dbReference>
<evidence type="ECO:0000256" key="2">
    <source>
        <dbReference type="ARBA" id="ARBA00022801"/>
    </source>
</evidence>
<dbReference type="SUPFAM" id="SSF51445">
    <property type="entry name" value="(Trans)glycosidases"/>
    <property type="match status" value="1"/>
</dbReference>
<dbReference type="InterPro" id="IPR013780">
    <property type="entry name" value="Glyco_hydro_b"/>
</dbReference>
<keyword evidence="3" id="KW-0325">Glycoprotein</keyword>
<dbReference type="PANTHER" id="PTHR10357">
    <property type="entry name" value="ALPHA-AMYLASE FAMILY MEMBER"/>
    <property type="match status" value="1"/>
</dbReference>
<dbReference type="CDD" id="cd11333">
    <property type="entry name" value="AmyAc_SI_OligoGlu_DGase"/>
    <property type="match status" value="1"/>
</dbReference>
<dbReference type="Proteomes" id="UP000304382">
    <property type="component" value="Unassembled WGS sequence"/>
</dbReference>
<evidence type="ECO:0000256" key="4">
    <source>
        <dbReference type="ARBA" id="ARBA00023295"/>
    </source>
</evidence>
<dbReference type="FunFam" id="2.60.40.1180:FF:000007">
    <property type="entry name" value="Sucrose isomerase"/>
    <property type="match status" value="1"/>
</dbReference>
<name>A0A4C2ECJ7_9EURY</name>
<dbReference type="Gene3D" id="3.90.400.10">
    <property type="entry name" value="Oligo-1,6-glucosidase, Domain 2"/>
    <property type="match status" value="1"/>
</dbReference>
<proteinExistence type="inferred from homology"/>
<dbReference type="SMART" id="SM00642">
    <property type="entry name" value="Aamy"/>
    <property type="match status" value="1"/>
</dbReference>
<reference evidence="6 7" key="1">
    <citation type="submission" date="2019-02" db="EMBL/GenBank/DDBJ databases">
        <title>Haloarcula mannanilyticum sp. nov., a mannan degrading haloarchaeon isolated from commercial salt.</title>
        <authorList>
            <person name="Enomoto S."/>
            <person name="Shimane Y."/>
            <person name="Kamekura M."/>
            <person name="Ito T."/>
            <person name="Moriya O."/>
            <person name="Ihara K."/>
            <person name="Takahashi-Ando N."/>
            <person name="Fukushima Y."/>
            <person name="Yoshida Y."/>
            <person name="Usama R."/>
            <person name="Takai K."/>
            <person name="Minegishi H."/>
        </authorList>
    </citation>
    <scope>NUCLEOTIDE SEQUENCE [LARGE SCALE GENOMIC DNA]</scope>
    <source>
        <strain evidence="6 7">MD130-1</strain>
    </source>
</reference>
<dbReference type="InterPro" id="IPR017853">
    <property type="entry name" value="GH"/>
</dbReference>
<dbReference type="FunFam" id="3.90.400.10:FF:000001">
    <property type="entry name" value="Maltase A3, isoform A"/>
    <property type="match status" value="1"/>
</dbReference>
<keyword evidence="2" id="KW-0378">Hydrolase</keyword>
<gene>
    <name evidence="6" type="ORF">Harman_01410</name>
</gene>
<dbReference type="NCBIfam" id="NF008183">
    <property type="entry name" value="PRK10933.1"/>
    <property type="match status" value="1"/>
</dbReference>
<keyword evidence="4" id="KW-0326">Glycosidase</keyword>
<comment type="caution">
    <text evidence="6">The sequence shown here is derived from an EMBL/GenBank/DDBJ whole genome shotgun (WGS) entry which is preliminary data.</text>
</comment>
<protein>
    <submittedName>
        <fullName evidence="6">Oligo-1,6-glucosidase</fullName>
    </submittedName>
</protein>
<organism evidence="6 7">
    <name type="scientific">Haloarcula mannanilytica</name>
    <dbReference type="NCBI Taxonomy" id="2509225"/>
    <lineage>
        <taxon>Archaea</taxon>
        <taxon>Methanobacteriati</taxon>
        <taxon>Methanobacteriota</taxon>
        <taxon>Stenosarchaea group</taxon>
        <taxon>Halobacteria</taxon>
        <taxon>Halobacteriales</taxon>
        <taxon>Haloarculaceae</taxon>
        <taxon>Haloarcula</taxon>
    </lineage>
</organism>
<dbReference type="GO" id="GO:0004556">
    <property type="term" value="F:alpha-amylase activity"/>
    <property type="evidence" value="ECO:0007669"/>
    <property type="project" value="TreeGrafter"/>
</dbReference>
<dbReference type="InterPro" id="IPR045857">
    <property type="entry name" value="O16G_dom_2"/>
</dbReference>
<dbReference type="RefSeq" id="WP_137681916.1">
    <property type="nucleotide sequence ID" value="NZ_BIXZ01000001.1"/>
</dbReference>
<evidence type="ECO:0000259" key="5">
    <source>
        <dbReference type="SMART" id="SM00642"/>
    </source>
</evidence>
<evidence type="ECO:0000313" key="7">
    <source>
        <dbReference type="Proteomes" id="UP000304382"/>
    </source>
</evidence>
<dbReference type="Pfam" id="PF00128">
    <property type="entry name" value="Alpha-amylase"/>
    <property type="match status" value="1"/>
</dbReference>
<evidence type="ECO:0000256" key="3">
    <source>
        <dbReference type="ARBA" id="ARBA00023180"/>
    </source>
</evidence>
<sequence length="560" mass="64297">MTQNETPNELDEAWWKEAVVYEVYPRSFNDTDGDGVGDIPGITAKADYFDDLGVDVLWIGPVYDSPNADNGYDIRDYRAIHDDFGDMDDWEQLLSALHDRDIRLIMDLVVNHTSDEHEWFQRSRRQEAGYEDYYHWVDGDPDEPPNNWESIFGGPAWTYDEERGQWYLHLFHEKQPDLNWRAPAVREDLYEMVNWWLDKGIDGFRLDAINLLSKPDGYPDGDPDSDLRGNEHYFNGPRIHEYLRELHDETFAGRDVMTVAEMGRITAADAEAYCGPDGDGLDMTFQFVRDEMESESDGRWASPDWELPDLKRVLSSWQQTTGAWVAPCLGNHDQPRSVSWWGDESYRVESATLLATFLLTLRGTPHVYQGEEIGMTNAEFDSLDEIDDPDTRQRVELAIEAGEAAGFDDVRDAVNEDSRDHARTPMQWSADEHAGFTDGEPWLRVNDDYPEVNVESALADESSIWYYYRDLIQFRHDESPLVYGDFDLLLPDHDQFCAYTRTLDNAALLVVLNWSDATATFECGSVETADAEPVVANYDDPPAEPQGCEFRPYEAAVYRL</sequence>
<dbReference type="AlphaFoldDB" id="A0A4C2ECJ7"/>
<dbReference type="Gene3D" id="3.20.20.80">
    <property type="entry name" value="Glycosidases"/>
    <property type="match status" value="1"/>
</dbReference>
<feature type="domain" description="Glycosyl hydrolase family 13 catalytic" evidence="5">
    <location>
        <begin position="22"/>
        <end position="423"/>
    </location>
</feature>
<dbReference type="FunFam" id="3.20.20.80:FF:000064">
    <property type="entry name" value="Oligo-1,6-glucosidase"/>
    <property type="match status" value="1"/>
</dbReference>
<evidence type="ECO:0000313" key="6">
    <source>
        <dbReference type="EMBL" id="GCF12206.1"/>
    </source>
</evidence>
<evidence type="ECO:0000256" key="1">
    <source>
        <dbReference type="ARBA" id="ARBA00008061"/>
    </source>
</evidence>
<accession>A0A4C2ECJ7</accession>